<dbReference type="RefSeq" id="WP_030070849.1">
    <property type="nucleotide sequence ID" value="NZ_JRKI01000008.1"/>
</dbReference>
<evidence type="ECO:0000313" key="1">
    <source>
        <dbReference type="EMBL" id="KIZ18905.1"/>
    </source>
</evidence>
<dbReference type="PANTHER" id="PTHR36221:SF1">
    <property type="entry name" value="DUF742 DOMAIN-CONTAINING PROTEIN"/>
    <property type="match status" value="1"/>
</dbReference>
<dbReference type="AlphaFoldDB" id="A0A0D7CST0"/>
<evidence type="ECO:0000313" key="2">
    <source>
        <dbReference type="Proteomes" id="UP000032458"/>
    </source>
</evidence>
<evidence type="ECO:0008006" key="3">
    <source>
        <dbReference type="Google" id="ProtNLM"/>
    </source>
</evidence>
<dbReference type="PATRIC" id="fig|1240678.4.peg.1373"/>
<accession>A0A0D7CST0</accession>
<dbReference type="EMBL" id="JRKI01000008">
    <property type="protein sequence ID" value="KIZ18905.1"/>
    <property type="molecule type" value="Genomic_DNA"/>
</dbReference>
<gene>
    <name evidence="1" type="ORF">SNA_06540</name>
</gene>
<proteinExistence type="predicted"/>
<dbReference type="InterPro" id="IPR007995">
    <property type="entry name" value="DUF742"/>
</dbReference>
<keyword evidence="2" id="KW-1185">Reference proteome</keyword>
<dbReference type="PANTHER" id="PTHR36221">
    <property type="entry name" value="DUF742 DOMAIN-CONTAINING PROTEIN"/>
    <property type="match status" value="1"/>
</dbReference>
<protein>
    <recommendedName>
        <fullName evidence="3">DUF742 domain-containing protein</fullName>
    </recommendedName>
</protein>
<organism evidence="1 2">
    <name type="scientific">Streptomyces natalensis ATCC 27448</name>
    <dbReference type="NCBI Taxonomy" id="1240678"/>
    <lineage>
        <taxon>Bacteria</taxon>
        <taxon>Bacillati</taxon>
        <taxon>Actinomycetota</taxon>
        <taxon>Actinomycetes</taxon>
        <taxon>Kitasatosporales</taxon>
        <taxon>Streptomycetaceae</taxon>
        <taxon>Streptomyces</taxon>
    </lineage>
</organism>
<comment type="caution">
    <text evidence="1">The sequence shown here is derived from an EMBL/GenBank/DDBJ whole genome shotgun (WGS) entry which is preliminary data.</text>
</comment>
<dbReference type="Proteomes" id="UP000032458">
    <property type="component" value="Unassembled WGS sequence"/>
</dbReference>
<reference evidence="1 2" key="1">
    <citation type="submission" date="2014-09" db="EMBL/GenBank/DDBJ databases">
        <title>Draft genome sequence of Streptomyces natalensis ATCC 27448, producer of the antifungal pimaricin.</title>
        <authorList>
            <person name="Mendes M.V."/>
            <person name="Beites T."/>
            <person name="Pires S."/>
            <person name="Santos C.L."/>
            <person name="Moradas-Ferreira P."/>
        </authorList>
    </citation>
    <scope>NUCLEOTIDE SEQUENCE [LARGE SCALE GENOMIC DNA]</scope>
    <source>
        <strain evidence="1 2">ATCC 27448</strain>
    </source>
</reference>
<name>A0A0D7CST0_9ACTN</name>
<sequence length="120" mass="12677">MTEPSGQEWDEGGPERLYVITGGRSGSSAPTELDLVTLIVATSGPRPGMQPEQADIVRICHRPLSVAEISAHLGLPVSVVTVLLSDLLAEQRVTARPPVPPAQLPDIALIEAVINGLQKL</sequence>
<dbReference type="Pfam" id="PF05331">
    <property type="entry name" value="DUF742"/>
    <property type="match status" value="1"/>
</dbReference>